<organism evidence="1 2">
    <name type="scientific">Cereibacter changlensis</name>
    <dbReference type="NCBI Taxonomy" id="402884"/>
    <lineage>
        <taxon>Bacteria</taxon>
        <taxon>Pseudomonadati</taxon>
        <taxon>Pseudomonadota</taxon>
        <taxon>Alphaproteobacteria</taxon>
        <taxon>Rhodobacterales</taxon>
        <taxon>Paracoccaceae</taxon>
        <taxon>Cereibacter</taxon>
    </lineage>
</organism>
<evidence type="ECO:0000313" key="2">
    <source>
        <dbReference type="Proteomes" id="UP000306340"/>
    </source>
</evidence>
<protein>
    <submittedName>
        <fullName evidence="1">Uncharacterized protein</fullName>
    </submittedName>
</protein>
<comment type="caution">
    <text evidence="1">The sequence shown here is derived from an EMBL/GenBank/DDBJ whole genome shotgun (WGS) entry which is preliminary data.</text>
</comment>
<gene>
    <name evidence="1" type="ORF">FAZ78_08915</name>
</gene>
<reference evidence="1 2" key="1">
    <citation type="submission" date="2019-04" db="EMBL/GenBank/DDBJ databases">
        <title>Crypto-aerobic microbial life in anoxic (sulfidic) marine sediments.</title>
        <authorList>
            <person name="Bhattacharya S."/>
            <person name="Roy C."/>
            <person name="Mondal N."/>
            <person name="Sarkar J."/>
            <person name="Mandal S."/>
            <person name="Rameez M.J."/>
            <person name="Ghosh W."/>
        </authorList>
    </citation>
    <scope>NUCLEOTIDE SEQUENCE [LARGE SCALE GENOMIC DNA]</scope>
    <source>
        <strain evidence="1 2">SBBC</strain>
    </source>
</reference>
<proteinExistence type="predicted"/>
<evidence type="ECO:0000313" key="1">
    <source>
        <dbReference type="EMBL" id="TKA96883.1"/>
    </source>
</evidence>
<accession>A0A4U0Z5T8</accession>
<dbReference type="AlphaFoldDB" id="A0A4U0Z5T8"/>
<sequence length="71" mass="8368">CPCARRPAAPAAATEEDPRQRFRRALEMERAIERGDQITREQRKWLAGYQTSSEYRSELMLWRVHGDQMFG</sequence>
<dbReference type="EMBL" id="SWAU01000068">
    <property type="protein sequence ID" value="TKA96883.1"/>
    <property type="molecule type" value="Genomic_DNA"/>
</dbReference>
<name>A0A4U0Z5T8_9RHOB</name>
<dbReference type="RefSeq" id="WP_136792224.1">
    <property type="nucleotide sequence ID" value="NZ_SWAU01000068.1"/>
</dbReference>
<dbReference type="Proteomes" id="UP000306340">
    <property type="component" value="Unassembled WGS sequence"/>
</dbReference>
<feature type="non-terminal residue" evidence="1">
    <location>
        <position position="1"/>
    </location>
</feature>